<dbReference type="Proteomes" id="UP000735874">
    <property type="component" value="Unassembled WGS sequence"/>
</dbReference>
<reference evidence="3" key="1">
    <citation type="submission" date="2018-10" db="EMBL/GenBank/DDBJ databases">
        <title>Effector identification in a new, highly contiguous assembly of the strawberry crown rot pathogen Phytophthora cactorum.</title>
        <authorList>
            <person name="Armitage A.D."/>
            <person name="Nellist C.F."/>
            <person name="Bates H."/>
            <person name="Vickerstaff R.J."/>
            <person name="Harrison R.J."/>
        </authorList>
    </citation>
    <scope>NUCLEOTIDE SEQUENCE</scope>
    <source>
        <strain evidence="1">15-7</strain>
        <strain evidence="2">4032</strain>
        <strain evidence="3">4040</strain>
    </source>
</reference>
<comment type="caution">
    <text evidence="3">The sequence shown here is derived from an EMBL/GenBank/DDBJ whole genome shotgun (WGS) entry which is preliminary data.</text>
</comment>
<evidence type="ECO:0000313" key="3">
    <source>
        <dbReference type="EMBL" id="KAG2944836.1"/>
    </source>
</evidence>
<dbReference type="Proteomes" id="UP000774804">
    <property type="component" value="Unassembled WGS sequence"/>
</dbReference>
<protein>
    <submittedName>
        <fullName evidence="3">Uncharacterized protein</fullName>
    </submittedName>
</protein>
<evidence type="ECO:0000313" key="4">
    <source>
        <dbReference type="Proteomes" id="UP000736787"/>
    </source>
</evidence>
<dbReference type="EMBL" id="RCMG01000208">
    <property type="protein sequence ID" value="KAG2859686.1"/>
    <property type="molecule type" value="Genomic_DNA"/>
</dbReference>
<accession>A0A8T1DW61</accession>
<dbReference type="EMBL" id="RCMI01000188">
    <property type="protein sequence ID" value="KAG2927126.1"/>
    <property type="molecule type" value="Genomic_DNA"/>
</dbReference>
<evidence type="ECO:0000313" key="1">
    <source>
        <dbReference type="EMBL" id="KAG2859686.1"/>
    </source>
</evidence>
<dbReference type="Proteomes" id="UP000736787">
    <property type="component" value="Unassembled WGS sequence"/>
</dbReference>
<name>A0A8T1DW61_9STRA</name>
<evidence type="ECO:0000313" key="2">
    <source>
        <dbReference type="EMBL" id="KAG2927126.1"/>
    </source>
</evidence>
<organism evidence="3 4">
    <name type="scientific">Phytophthora cactorum</name>
    <dbReference type="NCBI Taxonomy" id="29920"/>
    <lineage>
        <taxon>Eukaryota</taxon>
        <taxon>Sar</taxon>
        <taxon>Stramenopiles</taxon>
        <taxon>Oomycota</taxon>
        <taxon>Peronosporomycetes</taxon>
        <taxon>Peronosporales</taxon>
        <taxon>Peronosporaceae</taxon>
        <taxon>Phytophthora</taxon>
    </lineage>
</organism>
<proteinExistence type="predicted"/>
<dbReference type="AlphaFoldDB" id="A0A8T1DW61"/>
<gene>
    <name evidence="1" type="ORF">PC113_g8689</name>
    <name evidence="2" type="ORF">PC115_g7645</name>
    <name evidence="3" type="ORF">PC117_g8831</name>
</gene>
<sequence>MLSTENGQRFFKAIHVSPNKTLYRGHFRIGVQAFDAISELCPPHIRRFLEHHDEVLAVALNWMGDMSAPCRAQEVLFGMAYSTVLKYRPHSVYAIVPTAPMMAPILWSWWRVTTPSSDRVAQRKVYILKYGQRRSGSHHVIVRNEDQCVDSSVDAYEHN</sequence>
<dbReference type="EMBL" id="RCMK01000196">
    <property type="protein sequence ID" value="KAG2944836.1"/>
    <property type="molecule type" value="Genomic_DNA"/>
</dbReference>